<dbReference type="EMBL" id="BQKI01000078">
    <property type="protein sequence ID" value="GJN25830.1"/>
    <property type="molecule type" value="Genomic_DNA"/>
</dbReference>
<dbReference type="Pfam" id="PF07714">
    <property type="entry name" value="PK_Tyr_Ser-Thr"/>
    <property type="match status" value="1"/>
</dbReference>
<dbReference type="SUPFAM" id="SSF56112">
    <property type="entry name" value="Protein kinase-like (PK-like)"/>
    <property type="match status" value="1"/>
</dbReference>
<protein>
    <recommendedName>
        <fullName evidence="1">Serine-threonine/tyrosine-protein kinase catalytic domain-containing protein</fullName>
    </recommendedName>
</protein>
<sequence>MDQRLEIPSNVDPQWASLIENCWDSDPRQRPSFLEIMERLREMQKQYTLQAQIQRNTSGDGQLKGTAKMSIVDC</sequence>
<gene>
    <name evidence="2" type="primary">gb13711</name>
    <name evidence="2" type="ORF">PR202_gb13711</name>
</gene>
<dbReference type="AlphaFoldDB" id="A0AAV5EUF0"/>
<dbReference type="Proteomes" id="UP001054889">
    <property type="component" value="Unassembled WGS sequence"/>
</dbReference>
<evidence type="ECO:0000313" key="3">
    <source>
        <dbReference type="Proteomes" id="UP001054889"/>
    </source>
</evidence>
<evidence type="ECO:0000259" key="1">
    <source>
        <dbReference type="Pfam" id="PF07714"/>
    </source>
</evidence>
<accession>A0AAV5EUF0</accession>
<proteinExistence type="predicted"/>
<evidence type="ECO:0000313" key="2">
    <source>
        <dbReference type="EMBL" id="GJN25830.1"/>
    </source>
</evidence>
<reference evidence="2" key="2">
    <citation type="submission" date="2021-12" db="EMBL/GenBank/DDBJ databases">
        <title>Resequencing data analysis of finger millet.</title>
        <authorList>
            <person name="Hatakeyama M."/>
            <person name="Aluri S."/>
            <person name="Balachadran M.T."/>
            <person name="Sivarajan S.R."/>
            <person name="Poveda L."/>
            <person name="Shimizu-Inatsugi R."/>
            <person name="Schlapbach R."/>
            <person name="Sreeman S.M."/>
            <person name="Shimizu K.K."/>
        </authorList>
    </citation>
    <scope>NUCLEOTIDE SEQUENCE</scope>
</reference>
<organism evidence="2 3">
    <name type="scientific">Eleusine coracana subsp. coracana</name>
    <dbReference type="NCBI Taxonomy" id="191504"/>
    <lineage>
        <taxon>Eukaryota</taxon>
        <taxon>Viridiplantae</taxon>
        <taxon>Streptophyta</taxon>
        <taxon>Embryophyta</taxon>
        <taxon>Tracheophyta</taxon>
        <taxon>Spermatophyta</taxon>
        <taxon>Magnoliopsida</taxon>
        <taxon>Liliopsida</taxon>
        <taxon>Poales</taxon>
        <taxon>Poaceae</taxon>
        <taxon>PACMAD clade</taxon>
        <taxon>Chloridoideae</taxon>
        <taxon>Cynodonteae</taxon>
        <taxon>Eleusininae</taxon>
        <taxon>Eleusine</taxon>
    </lineage>
</organism>
<comment type="caution">
    <text evidence="2">The sequence shown here is derived from an EMBL/GenBank/DDBJ whole genome shotgun (WGS) entry which is preliminary data.</text>
</comment>
<feature type="domain" description="Serine-threonine/tyrosine-protein kinase catalytic" evidence="1">
    <location>
        <begin position="2"/>
        <end position="40"/>
    </location>
</feature>
<dbReference type="Gene3D" id="1.10.510.10">
    <property type="entry name" value="Transferase(Phosphotransferase) domain 1"/>
    <property type="match status" value="1"/>
</dbReference>
<dbReference type="GO" id="GO:0004672">
    <property type="term" value="F:protein kinase activity"/>
    <property type="evidence" value="ECO:0007669"/>
    <property type="project" value="InterPro"/>
</dbReference>
<name>A0AAV5EUF0_ELECO</name>
<keyword evidence="3" id="KW-1185">Reference proteome</keyword>
<reference evidence="2" key="1">
    <citation type="journal article" date="2018" name="DNA Res.">
        <title>Multiple hybrid de novo genome assembly of finger millet, an orphan allotetraploid crop.</title>
        <authorList>
            <person name="Hatakeyama M."/>
            <person name="Aluri S."/>
            <person name="Balachadran M.T."/>
            <person name="Sivarajan S.R."/>
            <person name="Patrignani A."/>
            <person name="Gruter S."/>
            <person name="Poveda L."/>
            <person name="Shimizu-Inatsugi R."/>
            <person name="Baeten J."/>
            <person name="Francoijs K.J."/>
            <person name="Nataraja K.N."/>
            <person name="Reddy Y.A.N."/>
            <person name="Phadnis S."/>
            <person name="Ravikumar R.L."/>
            <person name="Schlapbach R."/>
            <person name="Sreeman S.M."/>
            <person name="Shimizu K.K."/>
        </authorList>
    </citation>
    <scope>NUCLEOTIDE SEQUENCE</scope>
</reference>
<dbReference type="InterPro" id="IPR001245">
    <property type="entry name" value="Ser-Thr/Tyr_kinase_cat_dom"/>
</dbReference>
<dbReference type="InterPro" id="IPR011009">
    <property type="entry name" value="Kinase-like_dom_sf"/>
</dbReference>